<dbReference type="PANTHER" id="PTHR43046:SF2">
    <property type="entry name" value="8-OXO-DGTP DIPHOSPHATASE-RELATED"/>
    <property type="match status" value="1"/>
</dbReference>
<evidence type="ECO:0000256" key="2">
    <source>
        <dbReference type="ARBA" id="ARBA00005582"/>
    </source>
</evidence>
<dbReference type="InterPro" id="IPR041698">
    <property type="entry name" value="Methyltransf_25"/>
</dbReference>
<feature type="region of interest" description="Disordered" evidence="5">
    <location>
        <begin position="374"/>
        <end position="395"/>
    </location>
</feature>
<comment type="cofactor">
    <cofactor evidence="1">
        <name>Mg(2+)</name>
        <dbReference type="ChEBI" id="CHEBI:18420"/>
    </cofactor>
</comment>
<accession>A0A239NCX6</accession>
<feature type="domain" description="Nudix hydrolase" evidence="6">
    <location>
        <begin position="242"/>
        <end position="375"/>
    </location>
</feature>
<dbReference type="PROSITE" id="PS00893">
    <property type="entry name" value="NUDIX_BOX"/>
    <property type="match status" value="1"/>
</dbReference>
<evidence type="ECO:0000256" key="1">
    <source>
        <dbReference type="ARBA" id="ARBA00001946"/>
    </source>
</evidence>
<dbReference type="GO" id="GO:0016787">
    <property type="term" value="F:hydrolase activity"/>
    <property type="evidence" value="ECO:0007669"/>
    <property type="project" value="UniProtKB-KW"/>
</dbReference>
<dbReference type="InterPro" id="IPR015797">
    <property type="entry name" value="NUDIX_hydrolase-like_dom_sf"/>
</dbReference>
<evidence type="ECO:0000313" key="7">
    <source>
        <dbReference type="EMBL" id="SNT52264.1"/>
    </source>
</evidence>
<proteinExistence type="inferred from homology"/>
<evidence type="ECO:0000256" key="3">
    <source>
        <dbReference type="ARBA" id="ARBA00022801"/>
    </source>
</evidence>
<dbReference type="InterPro" id="IPR029063">
    <property type="entry name" value="SAM-dependent_MTases_sf"/>
</dbReference>
<dbReference type="InterPro" id="IPR020476">
    <property type="entry name" value="Nudix_hydrolase"/>
</dbReference>
<sequence length="395" mass="42657">MDHPEATNANAWTVYGAHHVERGTQVPDVKEISWGFWPDGRAADVLGDVRGRRVADLGSGLGRHAAHLALAHGAVVDAVEASPTQHERAAARYAGVPGLRLVLADAVDHLRRADPYEVIYSVHGFAYIDPHRLLPAVAGALVPGGRLVFSVLHTDSDGQGPSSTVTARPQILPLAGGGQLTVQMWVLAPELWQDLLEEYGLVVERIDTLDAPDEDVPTSCRLFHVRRRTRVTSRNRTADPPPPNTALGVGAILHGPRGLLLGRHRRGTWELPGGSVERGESLTGTAAREVKEETGCTVREEDVELLGLLLDEVRGTVRATVAAVITAWDGEPGDQPGESVGDWRWWPLDRLPDGLFIPSAQCLTTWRPGLPIEHPPARLHPLHPGDTSASRGEEA</sequence>
<evidence type="ECO:0000256" key="4">
    <source>
        <dbReference type="RuleBase" id="RU003476"/>
    </source>
</evidence>
<dbReference type="Gene3D" id="3.90.79.10">
    <property type="entry name" value="Nucleoside Triphosphate Pyrophosphohydrolase"/>
    <property type="match status" value="1"/>
</dbReference>
<dbReference type="OrthoDB" id="4035289at2"/>
<dbReference type="EMBL" id="FZOF01000033">
    <property type="protein sequence ID" value="SNT52264.1"/>
    <property type="molecule type" value="Genomic_DNA"/>
</dbReference>
<dbReference type="RefSeq" id="WP_089228565.1">
    <property type="nucleotide sequence ID" value="NZ_FZOF01000033.1"/>
</dbReference>
<dbReference type="CDD" id="cd02440">
    <property type="entry name" value="AdoMet_MTases"/>
    <property type="match status" value="1"/>
</dbReference>
<keyword evidence="3 4" id="KW-0378">Hydrolase</keyword>
<keyword evidence="8" id="KW-1185">Reference proteome</keyword>
<evidence type="ECO:0000256" key="5">
    <source>
        <dbReference type="SAM" id="MobiDB-lite"/>
    </source>
</evidence>
<dbReference type="Gene3D" id="3.40.50.150">
    <property type="entry name" value="Vaccinia Virus protein VP39"/>
    <property type="match status" value="1"/>
</dbReference>
<comment type="similarity">
    <text evidence="2 4">Belongs to the Nudix hydrolase family.</text>
</comment>
<evidence type="ECO:0000259" key="6">
    <source>
        <dbReference type="PROSITE" id="PS51462"/>
    </source>
</evidence>
<dbReference type="AlphaFoldDB" id="A0A239NCX6"/>
<dbReference type="SUPFAM" id="SSF55811">
    <property type="entry name" value="Nudix"/>
    <property type="match status" value="1"/>
</dbReference>
<dbReference type="SUPFAM" id="SSF53335">
    <property type="entry name" value="S-adenosyl-L-methionine-dependent methyltransferases"/>
    <property type="match status" value="1"/>
</dbReference>
<evidence type="ECO:0000313" key="8">
    <source>
        <dbReference type="Proteomes" id="UP000198280"/>
    </source>
</evidence>
<dbReference type="CDD" id="cd04678">
    <property type="entry name" value="NUDIX_MTH2_Nudt15"/>
    <property type="match status" value="1"/>
</dbReference>
<dbReference type="Proteomes" id="UP000198280">
    <property type="component" value="Unassembled WGS sequence"/>
</dbReference>
<gene>
    <name evidence="7" type="ORF">SAMN05216252_13388</name>
</gene>
<organism evidence="7 8">
    <name type="scientific">Actinacidiphila glaucinigra</name>
    <dbReference type="NCBI Taxonomy" id="235986"/>
    <lineage>
        <taxon>Bacteria</taxon>
        <taxon>Bacillati</taxon>
        <taxon>Actinomycetota</taxon>
        <taxon>Actinomycetes</taxon>
        <taxon>Kitasatosporales</taxon>
        <taxon>Streptomycetaceae</taxon>
        <taxon>Actinacidiphila</taxon>
    </lineage>
</organism>
<dbReference type="GO" id="GO:0008168">
    <property type="term" value="F:methyltransferase activity"/>
    <property type="evidence" value="ECO:0007669"/>
    <property type="project" value="UniProtKB-ARBA"/>
</dbReference>
<dbReference type="PRINTS" id="PR00502">
    <property type="entry name" value="NUDIXFAMILY"/>
</dbReference>
<dbReference type="PROSITE" id="PS51462">
    <property type="entry name" value="NUDIX"/>
    <property type="match status" value="1"/>
</dbReference>
<dbReference type="Pfam" id="PF13649">
    <property type="entry name" value="Methyltransf_25"/>
    <property type="match status" value="1"/>
</dbReference>
<dbReference type="InterPro" id="IPR020084">
    <property type="entry name" value="NUDIX_hydrolase_CS"/>
</dbReference>
<name>A0A239NCX6_9ACTN</name>
<dbReference type="PANTHER" id="PTHR43046">
    <property type="entry name" value="GDP-MANNOSE MANNOSYL HYDROLASE"/>
    <property type="match status" value="1"/>
</dbReference>
<dbReference type="Pfam" id="PF00293">
    <property type="entry name" value="NUDIX"/>
    <property type="match status" value="1"/>
</dbReference>
<protein>
    <submittedName>
        <fullName evidence="7">ADP-ribose pyrophosphatase YjhB, NUDIX family</fullName>
    </submittedName>
</protein>
<dbReference type="InterPro" id="IPR000086">
    <property type="entry name" value="NUDIX_hydrolase_dom"/>
</dbReference>
<reference evidence="7 8" key="1">
    <citation type="submission" date="2017-06" db="EMBL/GenBank/DDBJ databases">
        <authorList>
            <person name="Kim H.J."/>
            <person name="Triplett B.A."/>
        </authorList>
    </citation>
    <scope>NUCLEOTIDE SEQUENCE [LARGE SCALE GENOMIC DNA]</scope>
    <source>
        <strain evidence="7 8">CGMCC 4.1858</strain>
    </source>
</reference>